<keyword evidence="1" id="KW-0812">Transmembrane</keyword>
<evidence type="ECO:0000313" key="2">
    <source>
        <dbReference type="EMBL" id="VFJ91185.1"/>
    </source>
</evidence>
<dbReference type="EMBL" id="CAADFF010000024">
    <property type="protein sequence ID" value="VFJ91185.1"/>
    <property type="molecule type" value="Genomic_DNA"/>
</dbReference>
<name>A0A450UF44_9GAMM</name>
<reference evidence="2" key="1">
    <citation type="submission" date="2019-02" db="EMBL/GenBank/DDBJ databases">
        <authorList>
            <person name="Gruber-Vodicka R. H."/>
            <person name="Seah K. B. B."/>
        </authorList>
    </citation>
    <scope>NUCLEOTIDE SEQUENCE</scope>
    <source>
        <strain evidence="2">BECK_M7</strain>
    </source>
</reference>
<accession>A0A450UF44</accession>
<organism evidence="2">
    <name type="scientific">Candidatus Kentrum sp. LFY</name>
    <dbReference type="NCBI Taxonomy" id="2126342"/>
    <lineage>
        <taxon>Bacteria</taxon>
        <taxon>Pseudomonadati</taxon>
        <taxon>Pseudomonadota</taxon>
        <taxon>Gammaproteobacteria</taxon>
        <taxon>Candidatus Kentrum</taxon>
    </lineage>
</organism>
<evidence type="ECO:0000256" key="1">
    <source>
        <dbReference type="SAM" id="Phobius"/>
    </source>
</evidence>
<gene>
    <name evidence="2" type="ORF">BECKLFY1418B_GA0070995_102418</name>
</gene>
<feature type="transmembrane region" description="Helical" evidence="1">
    <location>
        <begin position="36"/>
        <end position="56"/>
    </location>
</feature>
<sequence>MKVSRRHQADTVSAAHVERASEYLVTNTSRRIYRHLGTVGGVLLGAAISNILAMSLGCQYTGMGTVSSAVLGIIGAFMIALHIAKD</sequence>
<keyword evidence="1" id="KW-0472">Membrane</keyword>
<keyword evidence="1" id="KW-1133">Transmembrane helix</keyword>
<dbReference type="AlphaFoldDB" id="A0A450UF44"/>
<feature type="transmembrane region" description="Helical" evidence="1">
    <location>
        <begin position="62"/>
        <end position="84"/>
    </location>
</feature>
<protein>
    <submittedName>
        <fullName evidence="2">Uncharacterized protein</fullName>
    </submittedName>
</protein>
<proteinExistence type="predicted"/>